<sequence>MEATPTNVGTAGVGTGGSPGNGLPFADQPQLALDSIDTLGVKWATLHEAAGAIAAMAGIATDTLPVEVQAFPAALRDAGGWRLRLVEQGIEDLAALMQAGLSALLSAHAHGTRPHAAAQALWEEFILARDVMLGLAAKGESQDDG</sequence>
<reference evidence="2" key="1">
    <citation type="submission" date="2022-09" db="EMBL/GenBank/DDBJ databases">
        <title>Novosphingobium sp. Nov., a polycyclic aromatic hydrocarbon-degrading bacterium isolated form mangrove sediments in HongKong.</title>
        <authorList>
            <person name="Hu Z."/>
        </authorList>
    </citation>
    <scope>NUCLEOTIDE SEQUENCE</scope>
    <source>
        <strain evidence="2">HK4-1</strain>
    </source>
</reference>
<evidence type="ECO:0000313" key="3">
    <source>
        <dbReference type="Proteomes" id="UP001165583"/>
    </source>
</evidence>
<gene>
    <name evidence="2" type="ORF">NZK81_18600</name>
</gene>
<proteinExistence type="predicted"/>
<evidence type="ECO:0000313" key="2">
    <source>
        <dbReference type="EMBL" id="MCT2401567.1"/>
    </source>
</evidence>
<accession>A0ABT2I9Q3</accession>
<dbReference type="Proteomes" id="UP001165583">
    <property type="component" value="Unassembled WGS sequence"/>
</dbReference>
<organism evidence="2 3">
    <name type="scientific">Novosphingobium mangrovi</name>
    <name type="common">ex Huang et al. 2023</name>
    <dbReference type="NCBI Taxonomy" id="2976432"/>
    <lineage>
        <taxon>Bacteria</taxon>
        <taxon>Pseudomonadati</taxon>
        <taxon>Pseudomonadota</taxon>
        <taxon>Alphaproteobacteria</taxon>
        <taxon>Sphingomonadales</taxon>
        <taxon>Sphingomonadaceae</taxon>
        <taxon>Novosphingobium</taxon>
    </lineage>
</organism>
<feature type="compositionally biased region" description="Gly residues" evidence="1">
    <location>
        <begin position="11"/>
        <end position="20"/>
    </location>
</feature>
<dbReference type="EMBL" id="JANZXA010000016">
    <property type="protein sequence ID" value="MCT2401567.1"/>
    <property type="molecule type" value="Genomic_DNA"/>
</dbReference>
<dbReference type="RefSeq" id="WP_260047593.1">
    <property type="nucleotide sequence ID" value="NZ_JANZXA010000016.1"/>
</dbReference>
<feature type="region of interest" description="Disordered" evidence="1">
    <location>
        <begin position="1"/>
        <end position="24"/>
    </location>
</feature>
<evidence type="ECO:0000256" key="1">
    <source>
        <dbReference type="SAM" id="MobiDB-lite"/>
    </source>
</evidence>
<feature type="compositionally biased region" description="Low complexity" evidence="1">
    <location>
        <begin position="1"/>
        <end position="10"/>
    </location>
</feature>
<keyword evidence="3" id="KW-1185">Reference proteome</keyword>
<evidence type="ECO:0008006" key="4">
    <source>
        <dbReference type="Google" id="ProtNLM"/>
    </source>
</evidence>
<comment type="caution">
    <text evidence="2">The sequence shown here is derived from an EMBL/GenBank/DDBJ whole genome shotgun (WGS) entry which is preliminary data.</text>
</comment>
<name>A0ABT2I9Q3_9SPHN</name>
<protein>
    <recommendedName>
        <fullName evidence="4">Phasin domain-containing protein</fullName>
    </recommendedName>
</protein>